<sequence>MSSSSSSSIFQPRKASSNTSSAVSKPPTPAAEELTKNKYYCVSKLPGVPNIFKSQLFANAYSDSESNFSLVINDESIYVWSYKSADVSPFSIHFPIDKSKFQLPMAILTRPSSGAGQDPGLVILDSVTGLIKFYESVQHAPTLGLINDKSWESQISLHEGEYITLAENLEPAGVAVATSMQRCILISLRDFKSKPHLSTLEILKPNGGIFARFFKPSESEIVAIRSGEVTEHGTVQQILILDSVGTLHSICYILLSASTAPYVDKRNSFKQNLYIDNAYPGSSNAARFLDIWPLEQKNYFLTLCESDGKLLLATLGADKSGVLFFGSHQLKSVKQLPKNPKLFLPKPGKTAFVIVDTSIIMTDINTSYIESKSTFAYYSARWEDIIRLKPSTTIIGYGYENQSPISNPAIILLTKEFGVLRVERFQQEVSSEEINDPVVVVKSHIEQAIFYSNADEINFDLTPQRFDDRSTIQEAVEQIMKQVLSSTSPYLPSTLPSIADLTELKVGIFKAFINYCQRNFPDLNVVAPIVENLEKTNCALNLLKYINAHPLYKSEFEKLQPNIREFFAHDIENIGEVLTAYLKALAKESKPVAPLIVTTLYDGVYLNSIEYPSNSFSSLSWIYDTSIIEDVENYFTRDFVEGNCKDKREAHRIVQVLYYFGSKRLQYLKDQGSDDEEAHEYESSLKAGNYQRISVLIELNLDDEAIEIAERFQDYSALARILDTESDRVPIESLNYVQYFNEFGYPFAAAVYEHYLKDDKIQNLLLNFTNFKPYLLRYFDENPQQTAEVSWIRYLLDSNYTKAADALGTAVSSDVLNIDNQLTQLSVMKLSGVAGGSNNNNNKSIKSIDDELLKIRYQILVRDVVARDGRIEAVKESSFIDNCINPKINKQDARETVRGYYNQFTQNMKLSVQHLIDLLVTIDPKQVKNLSYVYALQVANTVASKESRELYSSEIILWLLTLGSSYEPNKQDHDDEGFKKRIQESTLYKTLASEPALVINQLKSFIENPRFNGALQNKYLDGLLEDLKTLLKEESYRKWVEAAVEQARADSSNTAN</sequence>
<feature type="domain" description="Nucleoporin Nup133/Nup155-like N-terminal" evidence="10">
    <location>
        <begin position="35"/>
        <end position="421"/>
    </location>
</feature>
<dbReference type="InterPro" id="IPR015943">
    <property type="entry name" value="WD40/YVTN_repeat-like_dom_sf"/>
</dbReference>
<evidence type="ECO:0000259" key="10">
    <source>
        <dbReference type="Pfam" id="PF08801"/>
    </source>
</evidence>
<feature type="region of interest" description="Disordered" evidence="8">
    <location>
        <begin position="1"/>
        <end position="29"/>
    </location>
</feature>
<keyword evidence="3" id="KW-0813">Transport</keyword>
<dbReference type="PANTHER" id="PTHR13405:SF11">
    <property type="entry name" value="NUCLEAR PORE COMPLEX PROTEIN NUP133"/>
    <property type="match status" value="1"/>
</dbReference>
<comment type="subcellular location">
    <subcellularLocation>
        <location evidence="1">Nucleus envelope</location>
    </subcellularLocation>
</comment>
<evidence type="ECO:0008006" key="13">
    <source>
        <dbReference type="Google" id="ProtNLM"/>
    </source>
</evidence>
<accession>A0ABP0ZDK9</accession>
<dbReference type="Proteomes" id="UP001497383">
    <property type="component" value="Chromosome 1"/>
</dbReference>
<dbReference type="RefSeq" id="XP_066827414.1">
    <property type="nucleotide sequence ID" value="XM_066975016.1"/>
</dbReference>
<evidence type="ECO:0000256" key="7">
    <source>
        <dbReference type="ARBA" id="ARBA00023242"/>
    </source>
</evidence>
<reference evidence="11 12" key="1">
    <citation type="submission" date="2024-03" db="EMBL/GenBank/DDBJ databases">
        <authorList>
            <person name="Brejova B."/>
        </authorList>
    </citation>
    <scope>NUCLEOTIDE SEQUENCE [LARGE SCALE GENOMIC DNA]</scope>
    <source>
        <strain evidence="11 12">CBS 14171</strain>
    </source>
</reference>
<dbReference type="Gene3D" id="2.130.10.10">
    <property type="entry name" value="YVTN repeat-like/Quinoprotein amine dehydrogenase"/>
    <property type="match status" value="1"/>
</dbReference>
<dbReference type="SUPFAM" id="SSF117289">
    <property type="entry name" value="Nucleoporin domain"/>
    <property type="match status" value="1"/>
</dbReference>
<dbReference type="Pfam" id="PF08801">
    <property type="entry name" value="Nucleoporin_N"/>
    <property type="match status" value="1"/>
</dbReference>
<gene>
    <name evidence="11" type="ORF">LODBEIA_P04760</name>
</gene>
<dbReference type="InterPro" id="IPR014908">
    <property type="entry name" value="Nucleoporin_Nup133/Nup155_N"/>
</dbReference>
<proteinExistence type="inferred from homology"/>
<keyword evidence="5" id="KW-0653">Protein transport</keyword>
<evidence type="ECO:0000259" key="9">
    <source>
        <dbReference type="Pfam" id="PF03177"/>
    </source>
</evidence>
<feature type="compositionally biased region" description="Polar residues" evidence="8">
    <location>
        <begin position="14"/>
        <end position="23"/>
    </location>
</feature>
<evidence type="ECO:0000313" key="12">
    <source>
        <dbReference type="Proteomes" id="UP001497383"/>
    </source>
</evidence>
<evidence type="ECO:0000256" key="8">
    <source>
        <dbReference type="SAM" id="MobiDB-lite"/>
    </source>
</evidence>
<organism evidence="11 12">
    <name type="scientific">Lodderomyces beijingensis</name>
    <dbReference type="NCBI Taxonomy" id="1775926"/>
    <lineage>
        <taxon>Eukaryota</taxon>
        <taxon>Fungi</taxon>
        <taxon>Dikarya</taxon>
        <taxon>Ascomycota</taxon>
        <taxon>Saccharomycotina</taxon>
        <taxon>Pichiomycetes</taxon>
        <taxon>Debaryomycetaceae</taxon>
        <taxon>Candida/Lodderomyces clade</taxon>
        <taxon>Lodderomyces</taxon>
    </lineage>
</organism>
<evidence type="ECO:0000256" key="6">
    <source>
        <dbReference type="ARBA" id="ARBA00023010"/>
    </source>
</evidence>
<keyword evidence="6" id="KW-0811">Translocation</keyword>
<evidence type="ECO:0000256" key="3">
    <source>
        <dbReference type="ARBA" id="ARBA00022448"/>
    </source>
</evidence>
<protein>
    <recommendedName>
        <fullName evidence="13">Nucleoporin Nup133/Nup155-like C-terminal domain-containing protein</fullName>
    </recommendedName>
</protein>
<evidence type="ECO:0000256" key="1">
    <source>
        <dbReference type="ARBA" id="ARBA00004259"/>
    </source>
</evidence>
<evidence type="ECO:0000256" key="5">
    <source>
        <dbReference type="ARBA" id="ARBA00022927"/>
    </source>
</evidence>
<dbReference type="PANTHER" id="PTHR13405">
    <property type="entry name" value="NUCLEAR PORE COMPLEX PROTEIN NUP133"/>
    <property type="match status" value="1"/>
</dbReference>
<evidence type="ECO:0000313" key="11">
    <source>
        <dbReference type="EMBL" id="CAK9435793.1"/>
    </source>
</evidence>
<dbReference type="InterPro" id="IPR037624">
    <property type="entry name" value="Nup133-like"/>
</dbReference>
<dbReference type="Pfam" id="PF03177">
    <property type="entry name" value="Nucleoporin_C"/>
    <property type="match status" value="1"/>
</dbReference>
<dbReference type="EMBL" id="OZ022405">
    <property type="protein sequence ID" value="CAK9435793.1"/>
    <property type="molecule type" value="Genomic_DNA"/>
</dbReference>
<dbReference type="Gene3D" id="1.20.58.1380">
    <property type="match status" value="1"/>
</dbReference>
<keyword evidence="12" id="KW-1185">Reference proteome</keyword>
<dbReference type="GeneID" id="92205672"/>
<name>A0ABP0ZDK9_9ASCO</name>
<dbReference type="InterPro" id="IPR007187">
    <property type="entry name" value="Nucleoporin_Nup133/Nup155_C"/>
</dbReference>
<evidence type="ECO:0000256" key="4">
    <source>
        <dbReference type="ARBA" id="ARBA00022816"/>
    </source>
</evidence>
<keyword evidence="4" id="KW-0509">mRNA transport</keyword>
<comment type="similarity">
    <text evidence="2">Belongs to the nucleoporin Nup133 family.</text>
</comment>
<keyword evidence="7" id="KW-0539">Nucleus</keyword>
<evidence type="ECO:0000256" key="2">
    <source>
        <dbReference type="ARBA" id="ARBA00005569"/>
    </source>
</evidence>
<feature type="domain" description="Nucleoporin Nup133/Nup155-like C-terminal" evidence="9">
    <location>
        <begin position="681"/>
        <end position="969"/>
    </location>
</feature>